<organism evidence="1 2">
    <name type="scientific">Streptomyces armeniacus</name>
    <dbReference type="NCBI Taxonomy" id="83291"/>
    <lineage>
        <taxon>Bacteria</taxon>
        <taxon>Bacillati</taxon>
        <taxon>Actinomycetota</taxon>
        <taxon>Actinomycetes</taxon>
        <taxon>Kitasatosporales</taxon>
        <taxon>Streptomycetaceae</taxon>
        <taxon>Streptomyces</taxon>
    </lineage>
</organism>
<dbReference type="EMBL" id="CP031320">
    <property type="protein sequence ID" value="AXK36930.1"/>
    <property type="molecule type" value="Genomic_DNA"/>
</dbReference>
<evidence type="ECO:0000313" key="1">
    <source>
        <dbReference type="EMBL" id="AXK36930.1"/>
    </source>
</evidence>
<dbReference type="Proteomes" id="UP000254425">
    <property type="component" value="Chromosome"/>
</dbReference>
<accession>A0A345XZ64</accession>
<dbReference type="AlphaFoldDB" id="A0A345XZ64"/>
<reference evidence="1 2" key="1">
    <citation type="submission" date="2018-07" db="EMBL/GenBank/DDBJ databases">
        <title>Draft genome of the type strain Streptomyces armeniacus ATCC 15676.</title>
        <authorList>
            <person name="Labana P."/>
            <person name="Gosse J.T."/>
            <person name="Boddy C.N."/>
        </authorList>
    </citation>
    <scope>NUCLEOTIDE SEQUENCE [LARGE SCALE GENOMIC DNA]</scope>
    <source>
        <strain evidence="1 2">ATCC 15676</strain>
    </source>
</reference>
<keyword evidence="2" id="KW-1185">Reference proteome</keyword>
<protein>
    <submittedName>
        <fullName evidence="1">Uncharacterized protein</fullName>
    </submittedName>
</protein>
<name>A0A345XZ64_9ACTN</name>
<gene>
    <name evidence="1" type="ORF">DVA86_34840</name>
</gene>
<evidence type="ECO:0000313" key="2">
    <source>
        <dbReference type="Proteomes" id="UP000254425"/>
    </source>
</evidence>
<dbReference type="RefSeq" id="WP_208884183.1">
    <property type="nucleotide sequence ID" value="NZ_CP031320.1"/>
</dbReference>
<dbReference type="KEGG" id="sarm:DVA86_34840"/>
<proteinExistence type="predicted"/>
<sequence>MWDALITFGTHWVYIPPTPSRPATRGRGSRLVRATATGTCSGLVWLADRTPPLGSWHVSSAGSECWQTRF</sequence>